<feature type="region of interest" description="Disordered" evidence="1">
    <location>
        <begin position="93"/>
        <end position="119"/>
    </location>
</feature>
<evidence type="ECO:0000313" key="4">
    <source>
        <dbReference type="EMBL" id="AHB50329.1"/>
    </source>
</evidence>
<proteinExistence type="predicted"/>
<dbReference type="Gene3D" id="1.10.238.10">
    <property type="entry name" value="EF-hand"/>
    <property type="match status" value="1"/>
</dbReference>
<dbReference type="PROSITE" id="PS00018">
    <property type="entry name" value="EF_HAND_1"/>
    <property type="match status" value="1"/>
</dbReference>
<evidence type="ECO:0000256" key="1">
    <source>
        <dbReference type="SAM" id="MobiDB-lite"/>
    </source>
</evidence>
<sequence length="119" mass="11880">MKKLCTASIAALLIATGGTAFAQVDAPADAEMQLSQAECQTIWNRADAAGSGSLSAADADRYVSNFSAADTDGDGSLSSTEFMAACDQGLIHDSSATGAGEGVQGSDTLPAPEGAPSQY</sequence>
<evidence type="ECO:0000259" key="3">
    <source>
        <dbReference type="PROSITE" id="PS50222"/>
    </source>
</evidence>
<dbReference type="EMBL" id="CP006912">
    <property type="protein sequence ID" value="AHB50329.1"/>
    <property type="molecule type" value="Genomic_DNA"/>
</dbReference>
<keyword evidence="5" id="KW-1185">Reference proteome</keyword>
<dbReference type="AlphaFoldDB" id="V5SK46"/>
<dbReference type="PROSITE" id="PS50222">
    <property type="entry name" value="EF_HAND_2"/>
    <property type="match status" value="1"/>
</dbReference>
<evidence type="ECO:0000256" key="2">
    <source>
        <dbReference type="SAM" id="SignalP"/>
    </source>
</evidence>
<reference evidence="4 5" key="1">
    <citation type="journal article" date="2014" name="Genome Announc.">
        <title>Complete Genome Sequence of Hyphomicrobium nitrativorans Strain NL23, a Denitrifying Bacterium Isolated from Biofilm of a Methanol-Fed Denitrification System Treating Seawater at the Montreal Biodome.</title>
        <authorList>
            <person name="Martineau C."/>
            <person name="Villeneuve C."/>
            <person name="Mauffrey F."/>
            <person name="Villemur R."/>
        </authorList>
    </citation>
    <scope>NUCLEOTIDE SEQUENCE [LARGE SCALE GENOMIC DNA]</scope>
    <source>
        <strain evidence="4">NL23</strain>
    </source>
</reference>
<dbReference type="SUPFAM" id="SSF47473">
    <property type="entry name" value="EF-hand"/>
    <property type="match status" value="1"/>
</dbReference>
<dbReference type="KEGG" id="hni:W911_14390"/>
<dbReference type="HOGENOM" id="CLU_2058178_0_0_5"/>
<dbReference type="Proteomes" id="UP000018542">
    <property type="component" value="Chromosome"/>
</dbReference>
<dbReference type="InterPro" id="IPR011992">
    <property type="entry name" value="EF-hand-dom_pair"/>
</dbReference>
<dbReference type="RefSeq" id="WP_023788192.1">
    <property type="nucleotide sequence ID" value="NC_022997.1"/>
</dbReference>
<dbReference type="OrthoDB" id="7933742at2"/>
<organism evidence="4 5">
    <name type="scientific">Hyphomicrobium nitrativorans NL23</name>
    <dbReference type="NCBI Taxonomy" id="1029756"/>
    <lineage>
        <taxon>Bacteria</taxon>
        <taxon>Pseudomonadati</taxon>
        <taxon>Pseudomonadota</taxon>
        <taxon>Alphaproteobacteria</taxon>
        <taxon>Hyphomicrobiales</taxon>
        <taxon>Hyphomicrobiaceae</taxon>
        <taxon>Hyphomicrobium</taxon>
    </lineage>
</organism>
<accession>V5SK46</accession>
<keyword evidence="2" id="KW-0732">Signal</keyword>
<name>V5SK46_9HYPH</name>
<dbReference type="PATRIC" id="fig|1029756.8.peg.2995"/>
<dbReference type="InterPro" id="IPR002048">
    <property type="entry name" value="EF_hand_dom"/>
</dbReference>
<evidence type="ECO:0000313" key="5">
    <source>
        <dbReference type="Proteomes" id="UP000018542"/>
    </source>
</evidence>
<protein>
    <recommendedName>
        <fullName evidence="3">EF-hand domain-containing protein</fullName>
    </recommendedName>
</protein>
<gene>
    <name evidence="4" type="ORF">W911_14390</name>
</gene>
<feature type="domain" description="EF-hand" evidence="3">
    <location>
        <begin position="57"/>
        <end position="92"/>
    </location>
</feature>
<feature type="chain" id="PRO_5004740797" description="EF-hand domain-containing protein" evidence="2">
    <location>
        <begin position="23"/>
        <end position="119"/>
    </location>
</feature>
<dbReference type="InterPro" id="IPR018247">
    <property type="entry name" value="EF_Hand_1_Ca_BS"/>
</dbReference>
<dbReference type="GO" id="GO:0005509">
    <property type="term" value="F:calcium ion binding"/>
    <property type="evidence" value="ECO:0007669"/>
    <property type="project" value="InterPro"/>
</dbReference>
<feature type="signal peptide" evidence="2">
    <location>
        <begin position="1"/>
        <end position="22"/>
    </location>
</feature>